<keyword evidence="1" id="KW-0723">Serine/threonine-protein kinase</keyword>
<evidence type="ECO:0000313" key="8">
    <source>
        <dbReference type="Proteomes" id="UP000789396"/>
    </source>
</evidence>
<dbReference type="SMART" id="SM00219">
    <property type="entry name" value="TyrKc"/>
    <property type="match status" value="1"/>
</dbReference>
<dbReference type="InterPro" id="IPR001245">
    <property type="entry name" value="Ser-Thr/Tyr_kinase_cat_dom"/>
</dbReference>
<evidence type="ECO:0000256" key="3">
    <source>
        <dbReference type="ARBA" id="ARBA00022741"/>
    </source>
</evidence>
<proteinExistence type="predicted"/>
<dbReference type="PANTHER" id="PTHR46716:SF1">
    <property type="entry name" value="MITOGEN-ACTIVATED PROTEIN KINASE KINASE KINASE 7"/>
    <property type="match status" value="1"/>
</dbReference>
<evidence type="ECO:0000256" key="5">
    <source>
        <dbReference type="ARBA" id="ARBA00022840"/>
    </source>
</evidence>
<keyword evidence="5" id="KW-0067">ATP-binding</keyword>
<dbReference type="GO" id="GO:0007254">
    <property type="term" value="P:JNK cascade"/>
    <property type="evidence" value="ECO:0007669"/>
    <property type="project" value="TreeGrafter"/>
</dbReference>
<dbReference type="AlphaFoldDB" id="A0A9N9PB31"/>
<keyword evidence="3" id="KW-0547">Nucleotide-binding</keyword>
<gene>
    <name evidence="7" type="ORF">RFULGI_LOCUS18403</name>
</gene>
<protein>
    <submittedName>
        <fullName evidence="7">2085_t:CDS:1</fullName>
    </submittedName>
</protein>
<comment type="caution">
    <text evidence="7">The sequence shown here is derived from an EMBL/GenBank/DDBJ whole genome shotgun (WGS) entry which is preliminary data.</text>
</comment>
<dbReference type="GO" id="GO:0004709">
    <property type="term" value="F:MAP kinase kinase kinase activity"/>
    <property type="evidence" value="ECO:0007669"/>
    <property type="project" value="TreeGrafter"/>
</dbReference>
<feature type="domain" description="Protein kinase" evidence="6">
    <location>
        <begin position="1"/>
        <end position="130"/>
    </location>
</feature>
<sequence>LHSGNVLILNYEGFSWISDLGLCGPVNQSNEIYGIIPYTAPEVLQGKPYSKASDIYSFAMLMWEMTSGVMPFYDISHNAQLIFRVCSGERPKIIENTPLNYENLMKLCWNPDPSQRLSAAEIFIIIDDWIENFEKNPHEIKSNYVKDAITKFKEHDKLKMSTSNDEA</sequence>
<dbReference type="GO" id="GO:0004713">
    <property type="term" value="F:protein tyrosine kinase activity"/>
    <property type="evidence" value="ECO:0007669"/>
    <property type="project" value="InterPro"/>
</dbReference>
<dbReference type="EMBL" id="CAJVPZ010080342">
    <property type="protein sequence ID" value="CAG8807622.1"/>
    <property type="molecule type" value="Genomic_DNA"/>
</dbReference>
<keyword evidence="4" id="KW-0418">Kinase</keyword>
<dbReference type="GO" id="GO:0006955">
    <property type="term" value="P:immune response"/>
    <property type="evidence" value="ECO:0007669"/>
    <property type="project" value="TreeGrafter"/>
</dbReference>
<feature type="non-terminal residue" evidence="7">
    <location>
        <position position="1"/>
    </location>
</feature>
<evidence type="ECO:0000256" key="1">
    <source>
        <dbReference type="ARBA" id="ARBA00022527"/>
    </source>
</evidence>
<keyword evidence="8" id="KW-1185">Reference proteome</keyword>
<organism evidence="7 8">
    <name type="scientific">Racocetra fulgida</name>
    <dbReference type="NCBI Taxonomy" id="60492"/>
    <lineage>
        <taxon>Eukaryota</taxon>
        <taxon>Fungi</taxon>
        <taxon>Fungi incertae sedis</taxon>
        <taxon>Mucoromycota</taxon>
        <taxon>Glomeromycotina</taxon>
        <taxon>Glomeromycetes</taxon>
        <taxon>Diversisporales</taxon>
        <taxon>Gigasporaceae</taxon>
        <taxon>Racocetra</taxon>
    </lineage>
</organism>
<dbReference type="InterPro" id="IPR020635">
    <property type="entry name" value="Tyr_kinase_cat_dom"/>
</dbReference>
<reference evidence="7" key="1">
    <citation type="submission" date="2021-06" db="EMBL/GenBank/DDBJ databases">
        <authorList>
            <person name="Kallberg Y."/>
            <person name="Tangrot J."/>
            <person name="Rosling A."/>
        </authorList>
    </citation>
    <scope>NUCLEOTIDE SEQUENCE</scope>
    <source>
        <strain evidence="7">IN212</strain>
    </source>
</reference>
<evidence type="ECO:0000259" key="6">
    <source>
        <dbReference type="PROSITE" id="PS50011"/>
    </source>
</evidence>
<evidence type="ECO:0000256" key="4">
    <source>
        <dbReference type="ARBA" id="ARBA00022777"/>
    </source>
</evidence>
<dbReference type="InterPro" id="IPR011009">
    <property type="entry name" value="Kinase-like_dom_sf"/>
</dbReference>
<evidence type="ECO:0000313" key="7">
    <source>
        <dbReference type="EMBL" id="CAG8807622.1"/>
    </source>
</evidence>
<dbReference type="Proteomes" id="UP000789396">
    <property type="component" value="Unassembled WGS sequence"/>
</dbReference>
<keyword evidence="2" id="KW-0808">Transferase</keyword>
<dbReference type="PROSITE" id="PS50011">
    <property type="entry name" value="PROTEIN_KINASE_DOM"/>
    <property type="match status" value="1"/>
</dbReference>
<name>A0A9N9PB31_9GLOM</name>
<dbReference type="PANTHER" id="PTHR46716">
    <property type="entry name" value="MITOGEN-ACTIVATED PROTEIN KINASE KINASE KINASE 7"/>
    <property type="match status" value="1"/>
</dbReference>
<dbReference type="SUPFAM" id="SSF56112">
    <property type="entry name" value="Protein kinase-like (PK-like)"/>
    <property type="match status" value="1"/>
</dbReference>
<dbReference type="Gene3D" id="1.10.510.10">
    <property type="entry name" value="Transferase(Phosphotransferase) domain 1"/>
    <property type="match status" value="1"/>
</dbReference>
<dbReference type="InterPro" id="IPR000719">
    <property type="entry name" value="Prot_kinase_dom"/>
</dbReference>
<feature type="non-terminal residue" evidence="7">
    <location>
        <position position="167"/>
    </location>
</feature>
<evidence type="ECO:0000256" key="2">
    <source>
        <dbReference type="ARBA" id="ARBA00022679"/>
    </source>
</evidence>
<dbReference type="GO" id="GO:0005524">
    <property type="term" value="F:ATP binding"/>
    <property type="evidence" value="ECO:0007669"/>
    <property type="project" value="UniProtKB-KW"/>
</dbReference>
<accession>A0A9N9PB31</accession>
<dbReference type="Pfam" id="PF07714">
    <property type="entry name" value="PK_Tyr_Ser-Thr"/>
    <property type="match status" value="1"/>
</dbReference>
<dbReference type="OrthoDB" id="10261027at2759"/>